<dbReference type="InterPro" id="IPR029058">
    <property type="entry name" value="AB_hydrolase_fold"/>
</dbReference>
<dbReference type="GO" id="GO:0016787">
    <property type="term" value="F:hydrolase activity"/>
    <property type="evidence" value="ECO:0007669"/>
    <property type="project" value="UniProtKB-KW"/>
</dbReference>
<feature type="domain" description="Mono-/di-acylglycerol lipase N-terminal" evidence="4">
    <location>
        <begin position="7"/>
        <end position="67"/>
    </location>
</feature>
<feature type="region of interest" description="Disordered" evidence="2">
    <location>
        <begin position="365"/>
        <end position="405"/>
    </location>
</feature>
<dbReference type="InterPro" id="IPR002921">
    <property type="entry name" value="Fungal_lipase-type"/>
</dbReference>
<dbReference type="Gene3D" id="3.40.50.1820">
    <property type="entry name" value="alpha/beta hydrolase"/>
    <property type="match status" value="1"/>
</dbReference>
<dbReference type="PANTHER" id="PTHR46398:SF7">
    <property type="entry name" value="ALPHA_BETA-HYDROLASES SUPERFAMILY PROTEIN"/>
    <property type="match status" value="1"/>
</dbReference>
<feature type="domain" description="Fungal lipase-type" evidence="3">
    <location>
        <begin position="106"/>
        <end position="216"/>
    </location>
</feature>
<keyword evidence="1" id="KW-0378">Hydrolase</keyword>
<dbReference type="CDD" id="cd00519">
    <property type="entry name" value="Lipase_3"/>
    <property type="match status" value="1"/>
</dbReference>
<evidence type="ECO:0000313" key="5">
    <source>
        <dbReference type="EMBL" id="CAI9780889.1"/>
    </source>
</evidence>
<evidence type="ECO:0000256" key="2">
    <source>
        <dbReference type="SAM" id="MobiDB-lite"/>
    </source>
</evidence>
<proteinExistence type="predicted"/>
<dbReference type="Proteomes" id="UP000834106">
    <property type="component" value="Chromosome 17"/>
</dbReference>
<keyword evidence="6" id="KW-1185">Reference proteome</keyword>
<dbReference type="SUPFAM" id="SSF53474">
    <property type="entry name" value="alpha/beta-Hydrolases"/>
    <property type="match status" value="1"/>
</dbReference>
<feature type="compositionally biased region" description="Basic and acidic residues" evidence="2">
    <location>
        <begin position="376"/>
        <end position="393"/>
    </location>
</feature>
<name>A0AAD2A4J4_9LAMI</name>
<sequence length="432" mass="48830">MSVSCGVECVVILGCVRWAWKRCTYIGSDDSATWSTATHEEFEPIPRACRIILAVYEPDIRCPKYSSACGYRVNPDWVIKRVSYEDAQGHAPPYIIYLDHDNREIMFDGGYVHHGLLKSAIWVLNNESDTLKKLWDDNGKEYKMVFAGHSLGSGVAALLTVIVVNHGDKLGGIPRSLVKCYAVAPARCMSLNLAVKYADVICSVVLQDDFLPRTPTPLEDIFKSIFCLPCLLFLVCLRDTFIPEGRKLRDPRRLYAPGRIYHIVERKFCRCGRYPPEVRTAIPVDGRFEHIVLSCNATSDHAIIWIEREAERALEELKKLSTETTTTPPKVQKFDRKQTIEKEHKDALERAVSLNIPHAVTITGEESSGIIEESSSGDKKVESSKDEIEDSNKTKKPTSKNARTNWNEVVEKLFKRDETGQLLLKRDPSVTE</sequence>
<accession>A0AAD2A4J4</accession>
<gene>
    <name evidence="5" type="ORF">FPE_LOCUS28319</name>
</gene>
<dbReference type="InterPro" id="IPR005592">
    <property type="entry name" value="Mono/diacylglycerol_lipase_N"/>
</dbReference>
<reference evidence="5" key="1">
    <citation type="submission" date="2023-05" db="EMBL/GenBank/DDBJ databases">
        <authorList>
            <person name="Huff M."/>
        </authorList>
    </citation>
    <scope>NUCLEOTIDE SEQUENCE</scope>
</reference>
<dbReference type="Pfam" id="PF01764">
    <property type="entry name" value="Lipase_3"/>
    <property type="match status" value="1"/>
</dbReference>
<feature type="compositionally biased region" description="Low complexity" evidence="2">
    <location>
        <begin position="365"/>
        <end position="374"/>
    </location>
</feature>
<evidence type="ECO:0008006" key="7">
    <source>
        <dbReference type="Google" id="ProtNLM"/>
    </source>
</evidence>
<dbReference type="Pfam" id="PF03893">
    <property type="entry name" value="Lipase3_N"/>
    <property type="match status" value="1"/>
</dbReference>
<dbReference type="PANTHER" id="PTHR46398">
    <property type="entry name" value="ALPHA/BETA-HYDROLASES SUPERFAMILY PROTEIN"/>
    <property type="match status" value="1"/>
</dbReference>
<dbReference type="EMBL" id="OU503052">
    <property type="protein sequence ID" value="CAI9780889.1"/>
    <property type="molecule type" value="Genomic_DNA"/>
</dbReference>
<evidence type="ECO:0000256" key="1">
    <source>
        <dbReference type="ARBA" id="ARBA00022801"/>
    </source>
</evidence>
<evidence type="ECO:0000259" key="4">
    <source>
        <dbReference type="Pfam" id="PF03893"/>
    </source>
</evidence>
<evidence type="ECO:0000313" key="6">
    <source>
        <dbReference type="Proteomes" id="UP000834106"/>
    </source>
</evidence>
<dbReference type="GO" id="GO:0016042">
    <property type="term" value="P:lipid catabolic process"/>
    <property type="evidence" value="ECO:0007669"/>
    <property type="project" value="InterPro"/>
</dbReference>
<protein>
    <recommendedName>
        <fullName evidence="7">Calmodulin-binding heat-shock protein</fullName>
    </recommendedName>
</protein>
<evidence type="ECO:0000259" key="3">
    <source>
        <dbReference type="Pfam" id="PF01764"/>
    </source>
</evidence>
<dbReference type="AlphaFoldDB" id="A0AAD2A4J4"/>
<organism evidence="5 6">
    <name type="scientific">Fraxinus pennsylvanica</name>
    <dbReference type="NCBI Taxonomy" id="56036"/>
    <lineage>
        <taxon>Eukaryota</taxon>
        <taxon>Viridiplantae</taxon>
        <taxon>Streptophyta</taxon>
        <taxon>Embryophyta</taxon>
        <taxon>Tracheophyta</taxon>
        <taxon>Spermatophyta</taxon>
        <taxon>Magnoliopsida</taxon>
        <taxon>eudicotyledons</taxon>
        <taxon>Gunneridae</taxon>
        <taxon>Pentapetalae</taxon>
        <taxon>asterids</taxon>
        <taxon>lamiids</taxon>
        <taxon>Lamiales</taxon>
        <taxon>Oleaceae</taxon>
        <taxon>Oleeae</taxon>
        <taxon>Fraxinus</taxon>
    </lineage>
</organism>